<gene>
    <name evidence="5" type="ORF">CBF27_13515</name>
</gene>
<dbReference type="EMBL" id="NGKC01000024">
    <property type="protein sequence ID" value="RSU09029.1"/>
    <property type="molecule type" value="Genomic_DNA"/>
</dbReference>
<dbReference type="InterPro" id="IPR003593">
    <property type="entry name" value="AAA+_ATPase"/>
</dbReference>
<accession>A0A430ALQ2</accession>
<dbReference type="InterPro" id="IPR027417">
    <property type="entry name" value="P-loop_NTPase"/>
</dbReference>
<evidence type="ECO:0000313" key="6">
    <source>
        <dbReference type="Proteomes" id="UP000286773"/>
    </source>
</evidence>
<keyword evidence="2" id="KW-0547">Nucleotide-binding</keyword>
<dbReference type="SUPFAM" id="SSF52540">
    <property type="entry name" value="P-loop containing nucleoside triphosphate hydrolases"/>
    <property type="match status" value="1"/>
</dbReference>
<dbReference type="Pfam" id="PF00005">
    <property type="entry name" value="ABC_tran"/>
    <property type="match status" value="1"/>
</dbReference>
<proteinExistence type="predicted"/>
<keyword evidence="1" id="KW-0813">Transport</keyword>
<dbReference type="OrthoDB" id="9801987at2"/>
<dbReference type="GO" id="GO:0016887">
    <property type="term" value="F:ATP hydrolysis activity"/>
    <property type="evidence" value="ECO:0007669"/>
    <property type="project" value="InterPro"/>
</dbReference>
<dbReference type="Gene3D" id="3.40.50.300">
    <property type="entry name" value="P-loop containing nucleotide triphosphate hydrolases"/>
    <property type="match status" value="1"/>
</dbReference>
<keyword evidence="6" id="KW-1185">Reference proteome</keyword>
<sequence>MLEVKQLSKRFGAVTAVDDVTFHIPDGKILGLIGQNGAGKSTTFRLILDFIDKDKGSVLWNGSPLSEKEYNIIGYLPEERGLYPKVSIEDQLVYFGRLRGKKRKDILPLIDKWMDKFEVKGKKTDKVKTLSKGNQQKVQLIATLIHEPKLIILDEPFSGLDPVNASLLKDGILELKDSGSCVIFSSHNMDNVEQICDHLIMLKNGKTVLDGPVYDIREQFGRTRLQIESELTAEELKAVPGVIHIEEKWENVFNLTLFNEEVGQAIFKKAVEKRHYVPVFNQQPPTLEEIFRMKVGEEDE</sequence>
<dbReference type="GO" id="GO:0005524">
    <property type="term" value="F:ATP binding"/>
    <property type="evidence" value="ECO:0007669"/>
    <property type="project" value="UniProtKB-KW"/>
</dbReference>
<evidence type="ECO:0000256" key="3">
    <source>
        <dbReference type="ARBA" id="ARBA00022840"/>
    </source>
</evidence>
<comment type="caution">
    <text evidence="5">The sequence shown here is derived from an EMBL/GenBank/DDBJ whole genome shotgun (WGS) entry which is preliminary data.</text>
</comment>
<evidence type="ECO:0000256" key="1">
    <source>
        <dbReference type="ARBA" id="ARBA00022448"/>
    </source>
</evidence>
<evidence type="ECO:0000313" key="5">
    <source>
        <dbReference type="EMBL" id="RSU09029.1"/>
    </source>
</evidence>
<name>A0A430ALQ2_9ENTE</name>
<evidence type="ECO:0000256" key="2">
    <source>
        <dbReference type="ARBA" id="ARBA00022741"/>
    </source>
</evidence>
<dbReference type="AlphaFoldDB" id="A0A430ALQ2"/>
<dbReference type="PANTHER" id="PTHR42939">
    <property type="entry name" value="ABC TRANSPORTER ATP-BINDING PROTEIN ALBC-RELATED"/>
    <property type="match status" value="1"/>
</dbReference>
<evidence type="ECO:0000259" key="4">
    <source>
        <dbReference type="PROSITE" id="PS50893"/>
    </source>
</evidence>
<dbReference type="RefSeq" id="WP_126815202.1">
    <property type="nucleotide sequence ID" value="NZ_NGKC01000024.1"/>
</dbReference>
<keyword evidence="3 5" id="KW-0067">ATP-binding</keyword>
<dbReference type="Pfam" id="PF13732">
    <property type="entry name" value="DrrA1-3_C"/>
    <property type="match status" value="1"/>
</dbReference>
<dbReference type="SMART" id="SM00382">
    <property type="entry name" value="AAA"/>
    <property type="match status" value="1"/>
</dbReference>
<dbReference type="PROSITE" id="PS50893">
    <property type="entry name" value="ABC_TRANSPORTER_2"/>
    <property type="match status" value="1"/>
</dbReference>
<protein>
    <submittedName>
        <fullName evidence="5">Sodium ABC transporter ATP-binding protein</fullName>
    </submittedName>
</protein>
<reference evidence="5 6" key="1">
    <citation type="submission" date="2017-05" db="EMBL/GenBank/DDBJ databases">
        <title>Vagococcus spp. assemblies.</title>
        <authorList>
            <person name="Gulvik C.A."/>
        </authorList>
    </citation>
    <scope>NUCLEOTIDE SEQUENCE [LARGE SCALE GENOMIC DNA]</scope>
    <source>
        <strain evidence="5 6">LMG 24798</strain>
    </source>
</reference>
<feature type="domain" description="ABC transporter" evidence="4">
    <location>
        <begin position="2"/>
        <end position="229"/>
    </location>
</feature>
<organism evidence="5 6">
    <name type="scientific">Vagococcus acidifermentans</name>
    <dbReference type="NCBI Taxonomy" id="564710"/>
    <lineage>
        <taxon>Bacteria</taxon>
        <taxon>Bacillati</taxon>
        <taxon>Bacillota</taxon>
        <taxon>Bacilli</taxon>
        <taxon>Lactobacillales</taxon>
        <taxon>Enterococcaceae</taxon>
        <taxon>Vagococcus</taxon>
    </lineage>
</organism>
<dbReference type="InterPro" id="IPR051782">
    <property type="entry name" value="ABC_Transporter_VariousFunc"/>
</dbReference>
<dbReference type="Proteomes" id="UP000286773">
    <property type="component" value="Unassembled WGS sequence"/>
</dbReference>
<dbReference type="InterPro" id="IPR025302">
    <property type="entry name" value="DrrA1/2-like_C"/>
</dbReference>
<dbReference type="InterPro" id="IPR017871">
    <property type="entry name" value="ABC_transporter-like_CS"/>
</dbReference>
<dbReference type="PANTHER" id="PTHR42939:SF1">
    <property type="entry name" value="ABC TRANSPORTER ATP-BINDING PROTEIN ALBC-RELATED"/>
    <property type="match status" value="1"/>
</dbReference>
<dbReference type="PROSITE" id="PS00211">
    <property type="entry name" value="ABC_TRANSPORTER_1"/>
    <property type="match status" value="1"/>
</dbReference>
<dbReference type="InterPro" id="IPR003439">
    <property type="entry name" value="ABC_transporter-like_ATP-bd"/>
</dbReference>